<evidence type="ECO:0000313" key="5">
    <source>
        <dbReference type="EMBL" id="MEX5718532.1"/>
    </source>
</evidence>
<evidence type="ECO:0000256" key="4">
    <source>
        <dbReference type="SAM" id="MobiDB-lite"/>
    </source>
</evidence>
<dbReference type="SUPFAM" id="SSF53383">
    <property type="entry name" value="PLP-dependent transferases"/>
    <property type="match status" value="1"/>
</dbReference>
<dbReference type="CDD" id="cd00616">
    <property type="entry name" value="AHBA_syn"/>
    <property type="match status" value="1"/>
</dbReference>
<keyword evidence="5" id="KW-0032">Aminotransferase</keyword>
<dbReference type="PIRSF" id="PIRSF000390">
    <property type="entry name" value="PLP_StrS"/>
    <property type="match status" value="1"/>
</dbReference>
<organism evidence="5 6">
    <name type="scientific">Geodermatophilus maliterrae</name>
    <dbReference type="NCBI Taxonomy" id="3162531"/>
    <lineage>
        <taxon>Bacteria</taxon>
        <taxon>Bacillati</taxon>
        <taxon>Actinomycetota</taxon>
        <taxon>Actinomycetes</taxon>
        <taxon>Geodermatophilales</taxon>
        <taxon>Geodermatophilaceae</taxon>
        <taxon>Geodermatophilus</taxon>
    </lineage>
</organism>
<evidence type="ECO:0000313" key="6">
    <source>
        <dbReference type="Proteomes" id="UP001560045"/>
    </source>
</evidence>
<dbReference type="InterPro" id="IPR015421">
    <property type="entry name" value="PyrdxlP-dep_Trfase_major"/>
</dbReference>
<dbReference type="PANTHER" id="PTHR30244">
    <property type="entry name" value="TRANSAMINASE"/>
    <property type="match status" value="1"/>
</dbReference>
<dbReference type="Gene3D" id="3.40.640.10">
    <property type="entry name" value="Type I PLP-dependent aspartate aminotransferase-like (Major domain)"/>
    <property type="match status" value="1"/>
</dbReference>
<keyword evidence="5" id="KW-0808">Transferase</keyword>
<accession>A0ABV3XDE6</accession>
<dbReference type="Pfam" id="PF01041">
    <property type="entry name" value="DegT_DnrJ_EryC1"/>
    <property type="match status" value="1"/>
</dbReference>
<dbReference type="Proteomes" id="UP001560045">
    <property type="component" value="Unassembled WGS sequence"/>
</dbReference>
<comment type="similarity">
    <text evidence="2 3">Belongs to the DegT/DnrJ/EryC1 family.</text>
</comment>
<sequence>MTSTHRLPPSGTQCLLSARPTPTDRIPFADLAAMTREVREEVEASFAQVLDSGRFIGGEVVERFEQDWAAHCRTAHAVGVANGTDALQLALRGLGIGPGDEVVVPANTFVATAEAVVLAGATPRFADVGPDTLLLTAATLEAALTPRTRAVVVVHLYGQIADMDAIARVAAASGLAVVEDAAQAHGAVWRGRPAGSLGDVGCFSFYPGKNLGAFGDAGAVVTDDADLAHRIRCTRDHGRAQGSHHEHPFLGTNSRMDALQAAVLSAKLPRLAAWTSARQLRAEQYRTELSGGPVRLVDDASGGGHVYHLLVARVHARDRVRSALDQAGIETGLHYPRPCHLQLPYTGCADGALPVTEQAAGEILSLPMFPHLTAEQVTRVCDQLQEIVAAAVDADVA</sequence>
<name>A0ABV3XDE6_9ACTN</name>
<proteinExistence type="inferred from homology"/>
<protein>
    <submittedName>
        <fullName evidence="5">DegT/DnrJ/EryC1/StrS family aminotransferase</fullName>
    </submittedName>
</protein>
<dbReference type="InterPro" id="IPR015422">
    <property type="entry name" value="PyrdxlP-dep_Trfase_small"/>
</dbReference>
<feature type="compositionally biased region" description="Polar residues" evidence="4">
    <location>
        <begin position="1"/>
        <end position="15"/>
    </location>
</feature>
<reference evidence="5 6" key="1">
    <citation type="submission" date="2024-06" db="EMBL/GenBank/DDBJ databases">
        <title>Draft genome sequence of Geodermatophilus badlandi, a novel member of the Geodermatophilaceae isolated from badland sedimentary rocks in the Red desert, Wyoming, USA.</title>
        <authorList>
            <person name="Ben Tekaya S."/>
            <person name="Nouioui I."/>
            <person name="Flores G.M."/>
            <person name="Shaal M.N."/>
            <person name="Bredoire F."/>
            <person name="Basile F."/>
            <person name="Van Diepen L."/>
            <person name="Ward N.L."/>
        </authorList>
    </citation>
    <scope>NUCLEOTIDE SEQUENCE [LARGE SCALE GENOMIC DNA]</scope>
    <source>
        <strain evidence="5 6">WL48A</strain>
    </source>
</reference>
<keyword evidence="1 3" id="KW-0663">Pyridoxal phosphate</keyword>
<dbReference type="GO" id="GO:0008483">
    <property type="term" value="F:transaminase activity"/>
    <property type="evidence" value="ECO:0007669"/>
    <property type="project" value="UniProtKB-KW"/>
</dbReference>
<dbReference type="InterPro" id="IPR015424">
    <property type="entry name" value="PyrdxlP-dep_Trfase"/>
</dbReference>
<evidence type="ECO:0000256" key="3">
    <source>
        <dbReference type="RuleBase" id="RU004508"/>
    </source>
</evidence>
<feature type="region of interest" description="Disordered" evidence="4">
    <location>
        <begin position="1"/>
        <end position="21"/>
    </location>
</feature>
<dbReference type="RefSeq" id="WP_369205480.1">
    <property type="nucleotide sequence ID" value="NZ_JBFNXQ010000022.1"/>
</dbReference>
<keyword evidence="6" id="KW-1185">Reference proteome</keyword>
<dbReference type="EMBL" id="JBFNXQ010000022">
    <property type="protein sequence ID" value="MEX5718532.1"/>
    <property type="molecule type" value="Genomic_DNA"/>
</dbReference>
<dbReference type="PANTHER" id="PTHR30244:SF36">
    <property type="entry name" value="3-OXO-GLUCOSE-6-PHOSPHATE:GLUTAMATE AMINOTRANSFERASE"/>
    <property type="match status" value="1"/>
</dbReference>
<comment type="caution">
    <text evidence="5">The sequence shown here is derived from an EMBL/GenBank/DDBJ whole genome shotgun (WGS) entry which is preliminary data.</text>
</comment>
<evidence type="ECO:0000256" key="2">
    <source>
        <dbReference type="ARBA" id="ARBA00037999"/>
    </source>
</evidence>
<dbReference type="InterPro" id="IPR000653">
    <property type="entry name" value="DegT/StrS_aminotransferase"/>
</dbReference>
<dbReference type="Gene3D" id="3.90.1150.10">
    <property type="entry name" value="Aspartate Aminotransferase, domain 1"/>
    <property type="match status" value="1"/>
</dbReference>
<gene>
    <name evidence="5" type="ORF">ABQ292_09175</name>
</gene>
<evidence type="ECO:0000256" key="1">
    <source>
        <dbReference type="ARBA" id="ARBA00022898"/>
    </source>
</evidence>